<feature type="compositionally biased region" description="Low complexity" evidence="1">
    <location>
        <begin position="158"/>
        <end position="168"/>
    </location>
</feature>
<feature type="compositionally biased region" description="Basic residues" evidence="1">
    <location>
        <begin position="191"/>
        <end position="214"/>
    </location>
</feature>
<feature type="non-terminal residue" evidence="2">
    <location>
        <position position="1"/>
    </location>
</feature>
<feature type="compositionally biased region" description="Basic residues" evidence="1">
    <location>
        <begin position="68"/>
        <end position="77"/>
    </location>
</feature>
<proteinExistence type="predicted"/>
<feature type="region of interest" description="Disordered" evidence="1">
    <location>
        <begin position="115"/>
        <end position="290"/>
    </location>
</feature>
<accession>Q4TDD5</accession>
<gene>
    <name evidence="2" type="ORF">GSTENG00002852001</name>
</gene>
<feature type="compositionally biased region" description="Low complexity" evidence="1">
    <location>
        <begin position="27"/>
        <end position="36"/>
    </location>
</feature>
<evidence type="ECO:0000313" key="2">
    <source>
        <dbReference type="EMBL" id="CAF89097.1"/>
    </source>
</evidence>
<feature type="region of interest" description="Disordered" evidence="1">
    <location>
        <begin position="1"/>
        <end position="77"/>
    </location>
</feature>
<organism evidence="2">
    <name type="scientific">Tetraodon nigroviridis</name>
    <name type="common">Spotted green pufferfish</name>
    <name type="synonym">Chelonodon nigroviridis</name>
    <dbReference type="NCBI Taxonomy" id="99883"/>
    <lineage>
        <taxon>Eukaryota</taxon>
        <taxon>Metazoa</taxon>
        <taxon>Chordata</taxon>
        <taxon>Craniata</taxon>
        <taxon>Vertebrata</taxon>
        <taxon>Euteleostomi</taxon>
        <taxon>Actinopterygii</taxon>
        <taxon>Neopterygii</taxon>
        <taxon>Teleostei</taxon>
        <taxon>Neoteleostei</taxon>
        <taxon>Acanthomorphata</taxon>
        <taxon>Eupercaria</taxon>
        <taxon>Tetraodontiformes</taxon>
        <taxon>Tetradontoidea</taxon>
        <taxon>Tetraodontidae</taxon>
        <taxon>Tetraodon</taxon>
    </lineage>
</organism>
<dbReference type="KEGG" id="tng:GSTEN00002852G001"/>
<reference evidence="2" key="2">
    <citation type="submission" date="2004-02" db="EMBL/GenBank/DDBJ databases">
        <authorList>
            <consortium name="Genoscope"/>
            <consortium name="Whitehead Institute Centre for Genome Research"/>
        </authorList>
    </citation>
    <scope>NUCLEOTIDE SEQUENCE</scope>
</reference>
<feature type="compositionally biased region" description="Low complexity" evidence="1">
    <location>
        <begin position="127"/>
        <end position="141"/>
    </location>
</feature>
<dbReference type="AlphaFoldDB" id="Q4TDD5"/>
<reference evidence="2" key="1">
    <citation type="journal article" date="2004" name="Nature">
        <title>Genome duplication in the teleost fish Tetraodon nigroviridis reveals the early vertebrate proto-karyotype.</title>
        <authorList>
            <person name="Jaillon O."/>
            <person name="Aury J.-M."/>
            <person name="Brunet F."/>
            <person name="Petit J.-L."/>
            <person name="Stange-Thomann N."/>
            <person name="Mauceli E."/>
            <person name="Bouneau L."/>
            <person name="Fischer C."/>
            <person name="Ozouf-Costaz C."/>
            <person name="Bernot A."/>
            <person name="Nicaud S."/>
            <person name="Jaffe D."/>
            <person name="Fisher S."/>
            <person name="Lutfalla G."/>
            <person name="Dossat C."/>
            <person name="Segurens B."/>
            <person name="Dasilva C."/>
            <person name="Salanoubat M."/>
            <person name="Levy M."/>
            <person name="Boudet N."/>
            <person name="Castellano S."/>
            <person name="Anthouard V."/>
            <person name="Jubin C."/>
            <person name="Castelli V."/>
            <person name="Katinka M."/>
            <person name="Vacherie B."/>
            <person name="Biemont C."/>
            <person name="Skalli Z."/>
            <person name="Cattolico L."/>
            <person name="Poulain J."/>
            <person name="De Berardinis V."/>
            <person name="Cruaud C."/>
            <person name="Duprat S."/>
            <person name="Brottier P."/>
            <person name="Coutanceau J.-P."/>
            <person name="Gouzy J."/>
            <person name="Parra G."/>
            <person name="Lardier G."/>
            <person name="Chapple C."/>
            <person name="McKernan K.J."/>
            <person name="McEwan P."/>
            <person name="Bosak S."/>
            <person name="Kellis M."/>
            <person name="Volff J.-N."/>
            <person name="Guigo R."/>
            <person name="Zody M.C."/>
            <person name="Mesirov J."/>
            <person name="Lindblad-Toh K."/>
            <person name="Birren B."/>
            <person name="Nusbaum C."/>
            <person name="Kahn D."/>
            <person name="Robinson-Rechavi M."/>
            <person name="Laudet V."/>
            <person name="Schachter V."/>
            <person name="Quetier F."/>
            <person name="Saurin W."/>
            <person name="Scarpelli C."/>
            <person name="Wincker P."/>
            <person name="Lander E.S."/>
            <person name="Weissenbach J."/>
            <person name="Roest Crollius H."/>
        </authorList>
    </citation>
    <scope>NUCLEOTIDE SEQUENCE [LARGE SCALE GENOMIC DNA]</scope>
</reference>
<comment type="caution">
    <text evidence="2">The sequence shown here is derived from an EMBL/GenBank/DDBJ whole genome shotgun (WGS) entry which is preliminary data.</text>
</comment>
<sequence length="290" mass="30602">KRSATARPRGRKRSPQKPGGRGVPTQREAGGETQRGTTERGGGAGGARRPRDGTGEGAALSAPCRSPSGRHRGHGVRRVLLHLRQRLQDPQAAGLRAHLLPGVPGAHQRHLGRAQNPVLPHLPGGDQASARPGPAAPGQQPGHHRQAAAGHAPRAVHPLQAQQGQAAPEEPPRHQPHQSQHAHAAREEPGRRRRPPRGQPRRHGAGNGVRHRGGRGQASQQDQGPHAPPVPLRPVLLRRGGLHHHPHRAADAGGAPGLRHHPQGDCFPGSAQAGNQTLSPGPDHSHETRP</sequence>
<protein>
    <submittedName>
        <fullName evidence="2">(spotted green pufferfish) hypothetical protein</fullName>
    </submittedName>
</protein>
<evidence type="ECO:0000256" key="1">
    <source>
        <dbReference type="SAM" id="MobiDB-lite"/>
    </source>
</evidence>
<dbReference type="EMBL" id="CAAE01006336">
    <property type="protein sequence ID" value="CAF89097.1"/>
    <property type="molecule type" value="Genomic_DNA"/>
</dbReference>
<feature type="compositionally biased region" description="Basic residues" evidence="1">
    <location>
        <begin position="1"/>
        <end position="15"/>
    </location>
</feature>
<name>Q4TDD5_TETNG</name>